<keyword evidence="3" id="KW-1185">Reference proteome</keyword>
<dbReference type="AlphaFoldDB" id="A0A2G9FXK6"/>
<feature type="region of interest" description="Disordered" evidence="1">
    <location>
        <begin position="25"/>
        <end position="56"/>
    </location>
</feature>
<organism evidence="2 3">
    <name type="scientific">Handroanthus impetiginosus</name>
    <dbReference type="NCBI Taxonomy" id="429701"/>
    <lineage>
        <taxon>Eukaryota</taxon>
        <taxon>Viridiplantae</taxon>
        <taxon>Streptophyta</taxon>
        <taxon>Embryophyta</taxon>
        <taxon>Tracheophyta</taxon>
        <taxon>Spermatophyta</taxon>
        <taxon>Magnoliopsida</taxon>
        <taxon>eudicotyledons</taxon>
        <taxon>Gunneridae</taxon>
        <taxon>Pentapetalae</taxon>
        <taxon>asterids</taxon>
        <taxon>lamiids</taxon>
        <taxon>Lamiales</taxon>
        <taxon>Bignoniaceae</taxon>
        <taxon>Crescentiina</taxon>
        <taxon>Tabebuia alliance</taxon>
        <taxon>Handroanthus</taxon>
    </lineage>
</organism>
<feature type="compositionally biased region" description="Basic and acidic residues" evidence="1">
    <location>
        <begin position="25"/>
        <end position="36"/>
    </location>
</feature>
<dbReference type="Pfam" id="PF09713">
    <property type="entry name" value="A_thal_3526"/>
    <property type="match status" value="1"/>
</dbReference>
<protein>
    <submittedName>
        <fullName evidence="2">Uncharacterized protein</fullName>
    </submittedName>
</protein>
<accession>A0A2G9FXK6</accession>
<gene>
    <name evidence="2" type="ORF">CDL12_29739</name>
</gene>
<feature type="compositionally biased region" description="Basic and acidic residues" evidence="1">
    <location>
        <begin position="47"/>
        <end position="56"/>
    </location>
</feature>
<dbReference type="Proteomes" id="UP000231279">
    <property type="component" value="Unassembled WGS sequence"/>
</dbReference>
<evidence type="ECO:0000313" key="3">
    <source>
        <dbReference type="Proteomes" id="UP000231279"/>
    </source>
</evidence>
<name>A0A2G9FXK6_9LAMI</name>
<dbReference type="EMBL" id="NKXS01009116">
    <property type="protein sequence ID" value="PIM97788.1"/>
    <property type="molecule type" value="Genomic_DNA"/>
</dbReference>
<reference evidence="3" key="1">
    <citation type="journal article" date="2018" name="Gigascience">
        <title>Genome assembly of the Pink Ipe (Handroanthus impetiginosus, Bignoniaceae), a highly valued, ecologically keystone Neotropical timber forest tree.</title>
        <authorList>
            <person name="Silva-Junior O.B."/>
            <person name="Grattapaglia D."/>
            <person name="Novaes E."/>
            <person name="Collevatti R.G."/>
        </authorList>
    </citation>
    <scope>NUCLEOTIDE SEQUENCE [LARGE SCALE GENOMIC DNA]</scope>
    <source>
        <strain evidence="3">cv. UFG-1</strain>
    </source>
</reference>
<evidence type="ECO:0000256" key="1">
    <source>
        <dbReference type="SAM" id="MobiDB-lite"/>
    </source>
</evidence>
<sequence>MKNIVWKELEKENKEFFEAYAKRREERAASESETSQRIHNILLESSMNKDHNNNDD</sequence>
<comment type="caution">
    <text evidence="2">The sequence shown here is derived from an EMBL/GenBank/DDBJ whole genome shotgun (WGS) entry which is preliminary data.</text>
</comment>
<dbReference type="InterPro" id="IPR006476">
    <property type="entry name" value="CHP01589_pln"/>
</dbReference>
<feature type="compositionally biased region" description="Polar residues" evidence="1">
    <location>
        <begin position="37"/>
        <end position="46"/>
    </location>
</feature>
<evidence type="ECO:0000313" key="2">
    <source>
        <dbReference type="EMBL" id="PIM97788.1"/>
    </source>
</evidence>
<proteinExistence type="predicted"/>